<dbReference type="Proteomes" id="UP001066276">
    <property type="component" value="Chromosome 5"/>
</dbReference>
<proteinExistence type="predicted"/>
<keyword evidence="2" id="KW-1185">Reference proteome</keyword>
<dbReference type="EMBL" id="JANPWB010000009">
    <property type="protein sequence ID" value="KAJ1155231.1"/>
    <property type="molecule type" value="Genomic_DNA"/>
</dbReference>
<reference evidence="1" key="1">
    <citation type="journal article" date="2022" name="bioRxiv">
        <title>Sequencing and chromosome-scale assembly of the giantPleurodeles waltlgenome.</title>
        <authorList>
            <person name="Brown T."/>
            <person name="Elewa A."/>
            <person name="Iarovenko S."/>
            <person name="Subramanian E."/>
            <person name="Araus A.J."/>
            <person name="Petzold A."/>
            <person name="Susuki M."/>
            <person name="Suzuki K.-i.T."/>
            <person name="Hayashi T."/>
            <person name="Toyoda A."/>
            <person name="Oliveira C."/>
            <person name="Osipova E."/>
            <person name="Leigh N.D."/>
            <person name="Simon A."/>
            <person name="Yun M.H."/>
        </authorList>
    </citation>
    <scope>NUCLEOTIDE SEQUENCE</scope>
    <source>
        <strain evidence="1">20211129_DDA</strain>
        <tissue evidence="1">Liver</tissue>
    </source>
</reference>
<evidence type="ECO:0000313" key="2">
    <source>
        <dbReference type="Proteomes" id="UP001066276"/>
    </source>
</evidence>
<organism evidence="1 2">
    <name type="scientific">Pleurodeles waltl</name>
    <name type="common">Iberian ribbed newt</name>
    <dbReference type="NCBI Taxonomy" id="8319"/>
    <lineage>
        <taxon>Eukaryota</taxon>
        <taxon>Metazoa</taxon>
        <taxon>Chordata</taxon>
        <taxon>Craniata</taxon>
        <taxon>Vertebrata</taxon>
        <taxon>Euteleostomi</taxon>
        <taxon>Amphibia</taxon>
        <taxon>Batrachia</taxon>
        <taxon>Caudata</taxon>
        <taxon>Salamandroidea</taxon>
        <taxon>Salamandridae</taxon>
        <taxon>Pleurodelinae</taxon>
        <taxon>Pleurodeles</taxon>
    </lineage>
</organism>
<comment type="caution">
    <text evidence="1">The sequence shown here is derived from an EMBL/GenBank/DDBJ whole genome shotgun (WGS) entry which is preliminary data.</text>
</comment>
<name>A0AAV7RUB7_PLEWA</name>
<gene>
    <name evidence="1" type="ORF">NDU88_007966</name>
</gene>
<accession>A0AAV7RUB7</accession>
<protein>
    <submittedName>
        <fullName evidence="1">Uncharacterized protein</fullName>
    </submittedName>
</protein>
<dbReference type="AlphaFoldDB" id="A0AAV7RUB7"/>
<evidence type="ECO:0000313" key="1">
    <source>
        <dbReference type="EMBL" id="KAJ1155231.1"/>
    </source>
</evidence>
<sequence>MRLKRVLCTASLKTQAQMTHATFLGKTFSDHNPLDLTMMWGMISTLIPKWRLQPSLLENAVLKEEIAGVITNFFTDNTDTASSPLVEWEAFKVVIRGAVMVTASGAQVVISRELKEVEDRLGPLEKEAVLQPTLAQQLEEARVEHAELLERL</sequence>